<feature type="domain" description="Methyl-accepting transducer" evidence="12">
    <location>
        <begin position="462"/>
        <end position="688"/>
    </location>
</feature>
<dbReference type="EMBL" id="VWPK01000006">
    <property type="protein sequence ID" value="KAA5613477.1"/>
    <property type="molecule type" value="Genomic_DNA"/>
</dbReference>
<evidence type="ECO:0000259" key="12">
    <source>
        <dbReference type="PROSITE" id="PS50111"/>
    </source>
</evidence>
<keyword evidence="16" id="KW-1185">Reference proteome</keyword>
<dbReference type="SMART" id="SM00283">
    <property type="entry name" value="MA"/>
    <property type="match status" value="1"/>
</dbReference>
<keyword evidence="6 11" id="KW-1133">Transmembrane helix</keyword>
<dbReference type="Proteomes" id="UP000325255">
    <property type="component" value="Unassembled WGS sequence"/>
</dbReference>
<dbReference type="InterPro" id="IPR013655">
    <property type="entry name" value="PAS_fold_3"/>
</dbReference>
<dbReference type="Pfam" id="PF00015">
    <property type="entry name" value="MCPsignal"/>
    <property type="match status" value="1"/>
</dbReference>
<evidence type="ECO:0000313" key="15">
    <source>
        <dbReference type="EMBL" id="KAA5613477.1"/>
    </source>
</evidence>
<keyword evidence="5 11" id="KW-0812">Transmembrane</keyword>
<evidence type="ECO:0000256" key="11">
    <source>
        <dbReference type="SAM" id="Phobius"/>
    </source>
</evidence>
<dbReference type="InterPro" id="IPR004089">
    <property type="entry name" value="MCPsignal_dom"/>
</dbReference>
<dbReference type="PROSITE" id="PS50111">
    <property type="entry name" value="CHEMOTAXIS_TRANSDUC_2"/>
    <property type="match status" value="1"/>
</dbReference>
<dbReference type="PROSITE" id="PS50112">
    <property type="entry name" value="PAS"/>
    <property type="match status" value="1"/>
</dbReference>
<evidence type="ECO:0000256" key="4">
    <source>
        <dbReference type="ARBA" id="ARBA00022500"/>
    </source>
</evidence>
<evidence type="ECO:0000256" key="8">
    <source>
        <dbReference type="ARBA" id="ARBA00023224"/>
    </source>
</evidence>
<dbReference type="InterPro" id="IPR000014">
    <property type="entry name" value="PAS"/>
</dbReference>
<dbReference type="Gene3D" id="6.10.340.10">
    <property type="match status" value="1"/>
</dbReference>
<keyword evidence="4" id="KW-0145">Chemotaxis</keyword>
<evidence type="ECO:0000259" key="13">
    <source>
        <dbReference type="PROSITE" id="PS50112"/>
    </source>
</evidence>
<dbReference type="GO" id="GO:0006935">
    <property type="term" value="P:chemotaxis"/>
    <property type="evidence" value="ECO:0007669"/>
    <property type="project" value="UniProtKB-KW"/>
</dbReference>
<evidence type="ECO:0000256" key="1">
    <source>
        <dbReference type="ARBA" id="ARBA00004651"/>
    </source>
</evidence>
<reference evidence="15 16" key="1">
    <citation type="submission" date="2019-09" db="EMBL/GenBank/DDBJ databases">
        <title>Genome sequence of Rhodovastum atsumiense, a diverse member of the Acetobacteraceae family of non-sulfur purple photosynthetic bacteria.</title>
        <authorList>
            <person name="Meyer T."/>
            <person name="Kyndt J."/>
        </authorList>
    </citation>
    <scope>NUCLEOTIDE SEQUENCE [LARGE SCALE GENOMIC DNA]</scope>
    <source>
        <strain evidence="15 16">DSM 21279</strain>
    </source>
</reference>
<proteinExistence type="inferred from homology"/>
<evidence type="ECO:0000256" key="5">
    <source>
        <dbReference type="ARBA" id="ARBA00022692"/>
    </source>
</evidence>
<dbReference type="Pfam" id="PF08447">
    <property type="entry name" value="PAS_3"/>
    <property type="match status" value="1"/>
</dbReference>
<dbReference type="PANTHER" id="PTHR32089">
    <property type="entry name" value="METHYL-ACCEPTING CHEMOTAXIS PROTEIN MCPB"/>
    <property type="match status" value="1"/>
</dbReference>
<dbReference type="AlphaFoldDB" id="A0A5M6J068"/>
<comment type="subcellular location">
    <subcellularLocation>
        <location evidence="1">Cell membrane</location>
        <topology evidence="1">Multi-pass membrane protein</topology>
    </subcellularLocation>
</comment>
<dbReference type="RefSeq" id="WP_150039588.1">
    <property type="nucleotide sequence ID" value="NZ_OW485601.1"/>
</dbReference>
<evidence type="ECO:0000256" key="7">
    <source>
        <dbReference type="ARBA" id="ARBA00023136"/>
    </source>
</evidence>
<evidence type="ECO:0000256" key="9">
    <source>
        <dbReference type="ARBA" id="ARBA00029447"/>
    </source>
</evidence>
<feature type="domain" description="HAMP" evidence="14">
    <location>
        <begin position="372"/>
        <end position="424"/>
    </location>
</feature>
<comment type="similarity">
    <text evidence="9">Belongs to the methyl-accepting chemotaxis (MCP) protein family.</text>
</comment>
<evidence type="ECO:0000256" key="2">
    <source>
        <dbReference type="ARBA" id="ARBA00022475"/>
    </source>
</evidence>
<dbReference type="InterPro" id="IPR035965">
    <property type="entry name" value="PAS-like_dom_sf"/>
</dbReference>
<accession>A0A5M6J068</accession>
<dbReference type="Gene3D" id="3.30.450.20">
    <property type="entry name" value="PAS domain"/>
    <property type="match status" value="1"/>
</dbReference>
<dbReference type="PROSITE" id="PS50885">
    <property type="entry name" value="HAMP"/>
    <property type="match status" value="1"/>
</dbReference>
<protein>
    <submittedName>
        <fullName evidence="15">PAS domain S-box protein</fullName>
    </submittedName>
</protein>
<dbReference type="Gene3D" id="1.10.287.950">
    <property type="entry name" value="Methyl-accepting chemotaxis protein"/>
    <property type="match status" value="1"/>
</dbReference>
<gene>
    <name evidence="15" type="ORF">F1189_05320</name>
</gene>
<dbReference type="GO" id="GO:0005886">
    <property type="term" value="C:plasma membrane"/>
    <property type="evidence" value="ECO:0007669"/>
    <property type="project" value="UniProtKB-SubCell"/>
</dbReference>
<name>A0A5M6J068_9PROT</name>
<comment type="caution">
    <text evidence="15">The sequence shown here is derived from an EMBL/GenBank/DDBJ whole genome shotgun (WGS) entry which is preliminary data.</text>
</comment>
<dbReference type="PANTHER" id="PTHR32089:SF112">
    <property type="entry name" value="LYSOZYME-LIKE PROTEIN-RELATED"/>
    <property type="match status" value="1"/>
</dbReference>
<evidence type="ECO:0000259" key="14">
    <source>
        <dbReference type="PROSITE" id="PS50885"/>
    </source>
</evidence>
<keyword evidence="8 10" id="KW-0807">Transducer</keyword>
<dbReference type="OrthoDB" id="7295762at2"/>
<dbReference type="InterPro" id="IPR003122">
    <property type="entry name" value="Tar_rcpt_lig-bd"/>
</dbReference>
<keyword evidence="2" id="KW-1003">Cell membrane</keyword>
<dbReference type="SUPFAM" id="SSF55785">
    <property type="entry name" value="PYP-like sensor domain (PAS domain)"/>
    <property type="match status" value="1"/>
</dbReference>
<keyword evidence="3" id="KW-0488">Methylation</keyword>
<organism evidence="15 16">
    <name type="scientific">Rhodovastum atsumiense</name>
    <dbReference type="NCBI Taxonomy" id="504468"/>
    <lineage>
        <taxon>Bacteria</taxon>
        <taxon>Pseudomonadati</taxon>
        <taxon>Pseudomonadota</taxon>
        <taxon>Alphaproteobacteria</taxon>
        <taxon>Acetobacterales</taxon>
        <taxon>Acetobacteraceae</taxon>
        <taxon>Rhodovastum</taxon>
    </lineage>
</organism>
<dbReference type="CDD" id="cd00130">
    <property type="entry name" value="PAS"/>
    <property type="match status" value="1"/>
</dbReference>
<dbReference type="SUPFAM" id="SSF58104">
    <property type="entry name" value="Methyl-accepting chemotaxis protein (MCP) signaling domain"/>
    <property type="match status" value="1"/>
</dbReference>
<feature type="transmembrane region" description="Helical" evidence="11">
    <location>
        <begin position="349"/>
        <end position="371"/>
    </location>
</feature>
<evidence type="ECO:0000313" key="16">
    <source>
        <dbReference type="Proteomes" id="UP000325255"/>
    </source>
</evidence>
<dbReference type="InterPro" id="IPR003660">
    <property type="entry name" value="HAMP_dom"/>
</dbReference>
<dbReference type="Pfam" id="PF02203">
    <property type="entry name" value="TarH"/>
    <property type="match status" value="1"/>
</dbReference>
<feature type="transmembrane region" description="Helical" evidence="11">
    <location>
        <begin position="160"/>
        <end position="187"/>
    </location>
</feature>
<evidence type="ECO:0000256" key="10">
    <source>
        <dbReference type="PROSITE-ProRule" id="PRU00284"/>
    </source>
</evidence>
<dbReference type="NCBIfam" id="TIGR00229">
    <property type="entry name" value="sensory_box"/>
    <property type="match status" value="1"/>
</dbReference>
<feature type="domain" description="PAS" evidence="13">
    <location>
        <begin position="25"/>
        <end position="51"/>
    </location>
</feature>
<sequence length="729" mass="78324">MRLNEPVTNREIEVPADAPLVSSTDTTGRITFVNRAFQQVSGFSRDELIGQPHNLVRHPHMPKEAFANLWATIKAGRPWEGLVKNRTKSGDFYWVRANVAPIIEAGRVVGYISIRSRPAREEIAGAEAAYAALRGGTGQGIDLNDGQILRRGLMAALRTAFLSLSGRIGGSFGLLTLALVLVGWLGLHGITQSNQALSGVFHEEVGGIVQVTAIEKNIHDTMRNAMALAYDREGHGGRTPSERIRILRELNERGEAAWRSFAAHGMHAEERRLADEFATRREAFNRDGVARVMALGEVGDFTAAQDLVERQLLPLFRSTAKAAEALEAFQVRQVKDVYDTAEAAFNGQFWSVIGIVLACCAAAVALGWMLLRTVGRPLRELESYFTHIAQGDFTRPITMPSAREFWSIIRLLRTMRARMGYDASVRNELEQEAVLQRRDAVREMAQTIERDASAAMERLGQQTDAMAGEAGVMAQAAERVSGNAARVAEAAQRAESNTNRVDAASQQLSGSVREISTQVQRASQLAQEAVHSAGQAQERIHSLSEMAGQISAVVNLIGDVARQTNLLALNATIEAARAGEAGRGFAVVAVEVKNLAVQTSRSTEEISRQVTDIQGATGAAVSAVAEITRAIDRMAQVSDTIAAAVAEQATATQEIARNVAESSAAVLAVSRSIAEVAEDAVASGSVAGKVKGGTTSLAGGVGELRGIILDSVRNATDNAERRVREGRNG</sequence>
<evidence type="ECO:0000256" key="3">
    <source>
        <dbReference type="ARBA" id="ARBA00022481"/>
    </source>
</evidence>
<keyword evidence="7 11" id="KW-0472">Membrane</keyword>
<dbReference type="GO" id="GO:0007165">
    <property type="term" value="P:signal transduction"/>
    <property type="evidence" value="ECO:0007669"/>
    <property type="project" value="UniProtKB-KW"/>
</dbReference>
<evidence type="ECO:0000256" key="6">
    <source>
        <dbReference type="ARBA" id="ARBA00022989"/>
    </source>
</evidence>